<dbReference type="Pfam" id="PF20703">
    <property type="entry name" value="nSTAND1"/>
    <property type="match status" value="1"/>
</dbReference>
<keyword evidence="2" id="KW-0677">Repeat</keyword>
<dbReference type="Pfam" id="PF00400">
    <property type="entry name" value="WD40"/>
    <property type="match status" value="2"/>
</dbReference>
<dbReference type="Gene3D" id="1.25.40.10">
    <property type="entry name" value="Tetratricopeptide repeat domain"/>
    <property type="match status" value="3"/>
</dbReference>
<dbReference type="Pfam" id="PF13181">
    <property type="entry name" value="TPR_8"/>
    <property type="match status" value="1"/>
</dbReference>
<evidence type="ECO:0000313" key="6">
    <source>
        <dbReference type="EMBL" id="ERT06925.1"/>
    </source>
</evidence>
<name>U7QIN8_9CYAN</name>
<dbReference type="InterPro" id="IPR011990">
    <property type="entry name" value="TPR-like_helical_dom_sf"/>
</dbReference>
<dbReference type="InterPro" id="IPR036322">
    <property type="entry name" value="WD40_repeat_dom_sf"/>
</dbReference>
<keyword evidence="4" id="KW-0802">TPR repeat</keyword>
<reference evidence="6 7" key="1">
    <citation type="journal article" date="2013" name="Front. Microbiol.">
        <title>Comparative genomic analyses of the cyanobacterium, Lyngbya aestuarii BL J, a powerful hydrogen producer.</title>
        <authorList>
            <person name="Kothari A."/>
            <person name="Vaughn M."/>
            <person name="Garcia-Pichel F."/>
        </authorList>
    </citation>
    <scope>NUCLEOTIDE SEQUENCE [LARGE SCALE GENOMIC DNA]</scope>
    <source>
        <strain evidence="6 7">BL J</strain>
    </source>
</reference>
<keyword evidence="1 3" id="KW-0853">WD repeat</keyword>
<dbReference type="Gene3D" id="2.130.10.10">
    <property type="entry name" value="YVTN repeat-like/Quinoprotein amine dehydrogenase"/>
    <property type="match status" value="1"/>
</dbReference>
<comment type="caution">
    <text evidence="6">The sequence shown here is derived from an EMBL/GenBank/DDBJ whole genome shotgun (WGS) entry which is preliminary data.</text>
</comment>
<dbReference type="SUPFAM" id="SSF50978">
    <property type="entry name" value="WD40 repeat-like"/>
    <property type="match status" value="1"/>
</dbReference>
<dbReference type="InterPro" id="IPR019734">
    <property type="entry name" value="TPR_rpt"/>
</dbReference>
<dbReference type="SMART" id="SM00320">
    <property type="entry name" value="WD40"/>
    <property type="match status" value="2"/>
</dbReference>
<evidence type="ECO:0000259" key="5">
    <source>
        <dbReference type="Pfam" id="PF20703"/>
    </source>
</evidence>
<dbReference type="RefSeq" id="WP_023066825.1">
    <property type="nucleotide sequence ID" value="NZ_AUZM01000028.1"/>
</dbReference>
<dbReference type="InterPro" id="IPR027417">
    <property type="entry name" value="P-loop_NTPase"/>
</dbReference>
<feature type="domain" description="Novel STAND NTPase 1" evidence="5">
    <location>
        <begin position="533"/>
        <end position="878"/>
    </location>
</feature>
<gene>
    <name evidence="6" type="ORF">M595_3119</name>
</gene>
<dbReference type="SMART" id="SM00028">
    <property type="entry name" value="TPR"/>
    <property type="match status" value="4"/>
</dbReference>
<feature type="repeat" description="WD" evidence="3">
    <location>
        <begin position="1050"/>
        <end position="1081"/>
    </location>
</feature>
<dbReference type="PROSITE" id="PS50294">
    <property type="entry name" value="WD_REPEATS_REGION"/>
    <property type="match status" value="2"/>
</dbReference>
<dbReference type="EMBL" id="AUZM01000028">
    <property type="protein sequence ID" value="ERT06925.1"/>
    <property type="molecule type" value="Genomic_DNA"/>
</dbReference>
<dbReference type="InterPro" id="IPR001680">
    <property type="entry name" value="WD40_rpt"/>
</dbReference>
<keyword evidence="7" id="KW-1185">Reference proteome</keyword>
<dbReference type="PANTHER" id="PTHR22847:SF637">
    <property type="entry name" value="WD REPEAT DOMAIN 5B"/>
    <property type="match status" value="1"/>
</dbReference>
<evidence type="ECO:0000313" key="7">
    <source>
        <dbReference type="Proteomes" id="UP000017127"/>
    </source>
</evidence>
<protein>
    <submittedName>
        <fullName evidence="6">TPR repeat family protein</fullName>
    </submittedName>
</protein>
<proteinExistence type="predicted"/>
<evidence type="ECO:0000256" key="3">
    <source>
        <dbReference type="PROSITE-ProRule" id="PRU00221"/>
    </source>
</evidence>
<dbReference type="Gene3D" id="3.40.50.300">
    <property type="entry name" value="P-loop containing nucleotide triphosphate hydrolases"/>
    <property type="match status" value="1"/>
</dbReference>
<sequence length="1363" mass="156500">MAGLNDETELLQELIFALEMSQGEFRLFLASCDYLSQRDRLIEKLRESFSGNLAELQLDESVEELYSTIHKNLGDRQPDALTVWGFERIKGIDQLLVSMGFVRDEFRKNFQFPIIFWIDGKIYRKFVRLIPDFESWTSLTVFETSTQEFIDFIREKADSVYRVVLESGAGIFLNHIALGVGKSSYQELMAARQKLENRGVKLEPELEASLEFVLGRVGDNSTETALSHYQRSLELWEGLNNTVRIAHSNYYLGLWWRSYAVRNRVEKENAFDRACPYFQQSINTFETAKRPDLAAKFINAWGEVLQILGRWNELETVANKAIELLDPPQPPLVRGESNSSSSPLFKGRRGDLFQEDYNRTFRLARAYGFLAEVELAKNNNKRARELASKSLKIVHKNLYKLSNNVSENEQYILDWERFYHRGWYLFTRAKAEQSLGEIKVAVATLERAKAETKPEYDPKLYISILQKLQSIYCQQKEYLKAFELKQERQRIEQEFGLQAFIGANRLQDIKFNINPAFPEFERRRLNEEIAASGRQLDVETLVERISRPDYKLIVIHGQSGVGKSSILQAGLIPTLEKKSIDTRDVVVVLQRVYVNWISVLGEGLAEQLKSFQKLDLNSEPLNSKEAIFGQLKKNDELNLVTVIILDQFEEFFFANPEPKNRREFAEFLQECLNIQFLNIILSLREDYIHYLLEFNRLGNLEAINNHILDKKILYYLGNFSREQADSVIQELTQNSQFKIDANLREKLVEDLAEELEEVRPVELQIVGSQLQTEKITTVEQYQELGDNPKAELVNRYLAEVVRDCGVENQKLAWLVLLLLTDENNTRPLKTRAELTKELRLNLENLELVLKIFVDSGLVFLLPEKPEDRYQLVHDYLVAFIRQRKGLEILEELKQERKKRQQLQKWLVRGSVAASLVMTLLTVGMTIFGLQAEAEKKRAEKQTIIAQANEARALSISGERWDGLMTAMKAWQQQVDNKVEPTGDASQMANVLRVAVYKRNPEEFRESNRLEGHEGPVWGVAFSPDGETIASASDDKTVKLWNRKGELLATLEGHESGVRGVAFSPDGETIATASWDKTVKLWTDLRVEDLTERGCEWLNDYLITHPQELEELEVCQINSSRRKDAGRSWVIEGEKLAREGKIEEAIATFEKAIEWNPDLNIDRNFQAWAESLYKAEKLMEEGTKAAREGDIETAIQKYQQAIEPDKVAFIPTLQNIDPEAQARYQATEAANALLYKGEELLRSGKGKVSEAIDTYKQAEKIHPAQISVSNWNKLCWYGSLNKQPTEVMFACEKAIALDPKNVWAVRTRGLAKALTGDIQGAIADFQVFVNGTDSQEYKTQAQDWIDALRAGKNPFTDEVLEELK</sequence>
<dbReference type="SUPFAM" id="SSF52540">
    <property type="entry name" value="P-loop containing nucleoside triphosphate hydrolases"/>
    <property type="match status" value="1"/>
</dbReference>
<dbReference type="InterPro" id="IPR049052">
    <property type="entry name" value="nSTAND1"/>
</dbReference>
<dbReference type="InterPro" id="IPR015943">
    <property type="entry name" value="WD40/YVTN_repeat-like_dom_sf"/>
</dbReference>
<dbReference type="PROSITE" id="PS50005">
    <property type="entry name" value="TPR"/>
    <property type="match status" value="1"/>
</dbReference>
<dbReference type="SUPFAM" id="SSF48452">
    <property type="entry name" value="TPR-like"/>
    <property type="match status" value="3"/>
</dbReference>
<dbReference type="OrthoDB" id="433942at2"/>
<evidence type="ECO:0000256" key="4">
    <source>
        <dbReference type="PROSITE-ProRule" id="PRU00339"/>
    </source>
</evidence>
<accession>U7QIN8</accession>
<feature type="repeat" description="WD" evidence="3">
    <location>
        <begin position="1009"/>
        <end position="1041"/>
    </location>
</feature>
<dbReference type="PROSITE" id="PS50082">
    <property type="entry name" value="WD_REPEATS_2"/>
    <property type="match status" value="2"/>
</dbReference>
<feature type="repeat" description="TPR" evidence="4">
    <location>
        <begin position="1125"/>
        <end position="1158"/>
    </location>
</feature>
<dbReference type="PANTHER" id="PTHR22847">
    <property type="entry name" value="WD40 REPEAT PROTEIN"/>
    <property type="match status" value="1"/>
</dbReference>
<evidence type="ECO:0000256" key="2">
    <source>
        <dbReference type="ARBA" id="ARBA00022737"/>
    </source>
</evidence>
<evidence type="ECO:0000256" key="1">
    <source>
        <dbReference type="ARBA" id="ARBA00022574"/>
    </source>
</evidence>
<dbReference type="PATRIC" id="fig|1348334.3.peg.3020"/>
<dbReference type="Proteomes" id="UP000017127">
    <property type="component" value="Unassembled WGS sequence"/>
</dbReference>
<organism evidence="6 7">
    <name type="scientific">Lyngbya aestuarii BL J</name>
    <dbReference type="NCBI Taxonomy" id="1348334"/>
    <lineage>
        <taxon>Bacteria</taxon>
        <taxon>Bacillati</taxon>
        <taxon>Cyanobacteriota</taxon>
        <taxon>Cyanophyceae</taxon>
        <taxon>Oscillatoriophycideae</taxon>
        <taxon>Oscillatoriales</taxon>
        <taxon>Microcoleaceae</taxon>
        <taxon>Lyngbya</taxon>
    </lineage>
</organism>